<evidence type="ECO:0000313" key="1">
    <source>
        <dbReference type="EMBL" id="KAL1798049.1"/>
    </source>
</evidence>
<sequence>MSDQDASMPDLAEESTVEFATAAAYPLENPLAGPANEIQRQIMQILPSVLEVVLKDQLADFLQQSLATIETKVQESMSPILTGFKAEVNRLDKTADRMDTGRVSAPKRSLDSIMPKIAIKLQGKDFDKMQGMTKKQILRSLHGLPHPACRAIRVARLRVGQRDLILETDSWPAYQELSKPSIIADMTQKLDLDNLGSTMKHEVFWVVLTEWSFEQGYLDKCQSHIEEWKENTGLKIKKVKYENGRLLWGFAEASHAIQACSKPLFFSGDRAIAMSAPCILLHHFYPN</sequence>
<dbReference type="Proteomes" id="UP001578633">
    <property type="component" value="Chromosome 3"/>
</dbReference>
<evidence type="ECO:0000313" key="2">
    <source>
        <dbReference type="Proteomes" id="UP001578633"/>
    </source>
</evidence>
<dbReference type="RefSeq" id="XP_069308633.1">
    <property type="nucleotide sequence ID" value="XM_069450883.1"/>
</dbReference>
<accession>A0ABR3UR10</accession>
<dbReference type="EMBL" id="JBHGVX010000003">
    <property type="protein sequence ID" value="KAL1798049.1"/>
    <property type="molecule type" value="Genomic_DNA"/>
</dbReference>
<organism evidence="1 2">
    <name type="scientific">Alternaria dauci</name>
    <dbReference type="NCBI Taxonomy" id="48095"/>
    <lineage>
        <taxon>Eukaryota</taxon>
        <taxon>Fungi</taxon>
        <taxon>Dikarya</taxon>
        <taxon>Ascomycota</taxon>
        <taxon>Pezizomycotina</taxon>
        <taxon>Dothideomycetes</taxon>
        <taxon>Pleosporomycetidae</taxon>
        <taxon>Pleosporales</taxon>
        <taxon>Pleosporineae</taxon>
        <taxon>Pleosporaceae</taxon>
        <taxon>Alternaria</taxon>
        <taxon>Alternaria sect. Porri</taxon>
    </lineage>
</organism>
<keyword evidence="2" id="KW-1185">Reference proteome</keyword>
<dbReference type="GeneID" id="96084977"/>
<reference evidence="1 2" key="1">
    <citation type="submission" date="2024-09" db="EMBL/GenBank/DDBJ databases">
        <title>T2T genomes of carrot and Alternaria dauci and their utility for understanding host-pathogen interaction during carrot leaf blight disease.</title>
        <authorList>
            <person name="Liu W."/>
            <person name="Xu S."/>
            <person name="Ou C."/>
            <person name="Liu X."/>
            <person name="Zhuang F."/>
            <person name="Deng X.W."/>
        </authorList>
    </citation>
    <scope>NUCLEOTIDE SEQUENCE [LARGE SCALE GENOMIC DNA]</scope>
    <source>
        <strain evidence="1 2">A2016</strain>
    </source>
</reference>
<proteinExistence type="predicted"/>
<protein>
    <submittedName>
        <fullName evidence="1">Uncharacterized protein</fullName>
    </submittedName>
</protein>
<comment type="caution">
    <text evidence="1">The sequence shown here is derived from an EMBL/GenBank/DDBJ whole genome shotgun (WGS) entry which is preliminary data.</text>
</comment>
<gene>
    <name evidence="1" type="ORF">ACET3X_004655</name>
</gene>
<name>A0ABR3UR10_9PLEO</name>